<reference evidence="1" key="2">
    <citation type="submission" date="2021-10" db="EMBL/GenBank/DDBJ databases">
        <title>Phylogenomics reveals ancestral predisposition of the termite-cultivated fungus Termitomyces towards a domesticated lifestyle.</title>
        <authorList>
            <person name="Auxier B."/>
            <person name="Grum-Grzhimaylo A."/>
            <person name="Cardenas M.E."/>
            <person name="Lodge J.D."/>
            <person name="Laessoe T."/>
            <person name="Pedersen O."/>
            <person name="Smith M.E."/>
            <person name="Kuyper T.W."/>
            <person name="Franco-Molano E.A."/>
            <person name="Baroni T.J."/>
            <person name="Aanen D.K."/>
        </authorList>
    </citation>
    <scope>NUCLEOTIDE SEQUENCE</scope>
    <source>
        <strain evidence="1">D49</strain>
    </source>
</reference>
<dbReference type="EMBL" id="JABCKI010000384">
    <property type="protein sequence ID" value="KAG5650697.1"/>
    <property type="molecule type" value="Genomic_DNA"/>
</dbReference>
<name>A0A9P7GPJ8_9AGAR</name>
<accession>A0A9P7GPJ8</accession>
<reference evidence="1" key="1">
    <citation type="submission" date="2021-02" db="EMBL/GenBank/DDBJ databases">
        <authorList>
            <person name="Nieuwenhuis M."/>
            <person name="Van De Peppel L.J.J."/>
        </authorList>
    </citation>
    <scope>NUCLEOTIDE SEQUENCE</scope>
    <source>
        <strain evidence="1">D49</strain>
    </source>
</reference>
<gene>
    <name evidence="1" type="ORF">H0H81_011332</name>
</gene>
<sequence>MDVLTFLNYFELSNTFTRWQYDSSRHRIEECLRAITNRQRAREVRAHIFGNFSVYETPGDGDTVTNADQIIGDQYLAQQARALVCYKELAVKSGVEGEEVDCTLERFTSAIHGAIEG</sequence>
<dbReference type="Proteomes" id="UP000717328">
    <property type="component" value="Unassembled WGS sequence"/>
</dbReference>
<dbReference type="OrthoDB" id="10625039at2759"/>
<protein>
    <submittedName>
        <fullName evidence="1">Uncharacterized protein</fullName>
    </submittedName>
</protein>
<comment type="caution">
    <text evidence="1">The sequence shown here is derived from an EMBL/GenBank/DDBJ whole genome shotgun (WGS) entry which is preliminary data.</text>
</comment>
<organism evidence="1 2">
    <name type="scientific">Sphagnurus paluster</name>
    <dbReference type="NCBI Taxonomy" id="117069"/>
    <lineage>
        <taxon>Eukaryota</taxon>
        <taxon>Fungi</taxon>
        <taxon>Dikarya</taxon>
        <taxon>Basidiomycota</taxon>
        <taxon>Agaricomycotina</taxon>
        <taxon>Agaricomycetes</taxon>
        <taxon>Agaricomycetidae</taxon>
        <taxon>Agaricales</taxon>
        <taxon>Tricholomatineae</taxon>
        <taxon>Lyophyllaceae</taxon>
        <taxon>Sphagnurus</taxon>
    </lineage>
</organism>
<proteinExistence type="predicted"/>
<dbReference type="AlphaFoldDB" id="A0A9P7GPJ8"/>
<evidence type="ECO:0000313" key="2">
    <source>
        <dbReference type="Proteomes" id="UP000717328"/>
    </source>
</evidence>
<keyword evidence="2" id="KW-1185">Reference proteome</keyword>
<evidence type="ECO:0000313" key="1">
    <source>
        <dbReference type="EMBL" id="KAG5650697.1"/>
    </source>
</evidence>